<comment type="similarity">
    <text evidence="1">Belongs to the LysR transcriptional regulatory family.</text>
</comment>
<dbReference type="AlphaFoldDB" id="A0A7Y9IYT7"/>
<dbReference type="GO" id="GO:0003700">
    <property type="term" value="F:DNA-binding transcription factor activity"/>
    <property type="evidence" value="ECO:0007669"/>
    <property type="project" value="InterPro"/>
</dbReference>
<dbReference type="SUPFAM" id="SSF46785">
    <property type="entry name" value="Winged helix' DNA-binding domain"/>
    <property type="match status" value="1"/>
</dbReference>
<reference evidence="6 7" key="1">
    <citation type="submission" date="2020-07" db="EMBL/GenBank/DDBJ databases">
        <title>Genomic Encyclopedia of Type Strains, Phase IV (KMG-V): Genome sequencing to study the core and pangenomes of soil and plant-associated prokaryotes.</title>
        <authorList>
            <person name="Whitman W."/>
        </authorList>
    </citation>
    <scope>NUCLEOTIDE SEQUENCE [LARGE SCALE GENOMIC DNA]</scope>
    <source>
        <strain evidence="6 7">SAS40</strain>
    </source>
</reference>
<dbReference type="Proteomes" id="UP000542125">
    <property type="component" value="Unassembled WGS sequence"/>
</dbReference>
<evidence type="ECO:0000256" key="1">
    <source>
        <dbReference type="ARBA" id="ARBA00009437"/>
    </source>
</evidence>
<dbReference type="Gene3D" id="3.40.190.290">
    <property type="match status" value="1"/>
</dbReference>
<dbReference type="InterPro" id="IPR005119">
    <property type="entry name" value="LysR_subst-bd"/>
</dbReference>
<comment type="caution">
    <text evidence="6">The sequence shown here is derived from an EMBL/GenBank/DDBJ whole genome shotgun (WGS) entry which is preliminary data.</text>
</comment>
<evidence type="ECO:0000256" key="4">
    <source>
        <dbReference type="ARBA" id="ARBA00023163"/>
    </source>
</evidence>
<proteinExistence type="inferred from homology"/>
<evidence type="ECO:0000259" key="5">
    <source>
        <dbReference type="PROSITE" id="PS50931"/>
    </source>
</evidence>
<accession>A0A7Y9IYT7</accession>
<dbReference type="PRINTS" id="PR00039">
    <property type="entry name" value="HTHLYSR"/>
</dbReference>
<dbReference type="InterPro" id="IPR000847">
    <property type="entry name" value="LysR_HTH_N"/>
</dbReference>
<dbReference type="Pfam" id="PF00126">
    <property type="entry name" value="HTH_1"/>
    <property type="match status" value="1"/>
</dbReference>
<feature type="domain" description="HTH lysR-type" evidence="5">
    <location>
        <begin position="5"/>
        <end position="62"/>
    </location>
</feature>
<protein>
    <submittedName>
        <fullName evidence="6">DNA-binding transcriptional LysR family regulator</fullName>
    </submittedName>
</protein>
<evidence type="ECO:0000256" key="2">
    <source>
        <dbReference type="ARBA" id="ARBA00023015"/>
    </source>
</evidence>
<keyword evidence="3 6" id="KW-0238">DNA-binding</keyword>
<dbReference type="SUPFAM" id="SSF53850">
    <property type="entry name" value="Periplasmic binding protein-like II"/>
    <property type="match status" value="1"/>
</dbReference>
<sequence>MAKHLDVRHLKAVLATAEAGSLHRAAAILHTSQPALSRLLREAEERLGQVLFERTAKGSRVTAAGALVEQVARRVTSDIARLGDLTDKAAWKLRVGCIPRALGSVMPRLLHAPPELLGNVEIDLQEDDSPTLSALLQRGALDIAILTPPAEHLPDILYRRFYMDRNVFVSGRTKALGHDHPLTVDDLARHPFVAPAAGTPSRAEFDHYWLQHAVQPPVCRMAARTYDAIASVLPGTQLLSVMPQQVAQRHVRGGTLRILEVAIPLPERPIHIAWSVHALQPITDQVIERLLPLRRDDNGPKR</sequence>
<organism evidence="6 7">
    <name type="scientific">Pigmentiphaga litoralis</name>
    <dbReference type="NCBI Taxonomy" id="516702"/>
    <lineage>
        <taxon>Bacteria</taxon>
        <taxon>Pseudomonadati</taxon>
        <taxon>Pseudomonadota</taxon>
        <taxon>Betaproteobacteria</taxon>
        <taxon>Burkholderiales</taxon>
        <taxon>Alcaligenaceae</taxon>
        <taxon>Pigmentiphaga</taxon>
    </lineage>
</organism>
<evidence type="ECO:0000313" key="7">
    <source>
        <dbReference type="Proteomes" id="UP000542125"/>
    </source>
</evidence>
<dbReference type="PANTHER" id="PTHR30126:SF40">
    <property type="entry name" value="HTH-TYPE TRANSCRIPTIONAL REGULATOR GLTR"/>
    <property type="match status" value="1"/>
</dbReference>
<evidence type="ECO:0000256" key="3">
    <source>
        <dbReference type="ARBA" id="ARBA00023125"/>
    </source>
</evidence>
<dbReference type="InterPro" id="IPR036390">
    <property type="entry name" value="WH_DNA-bd_sf"/>
</dbReference>
<dbReference type="InterPro" id="IPR036388">
    <property type="entry name" value="WH-like_DNA-bd_sf"/>
</dbReference>
<gene>
    <name evidence="6" type="ORF">FHW18_004798</name>
</gene>
<dbReference type="Gene3D" id="1.10.10.10">
    <property type="entry name" value="Winged helix-like DNA-binding domain superfamily/Winged helix DNA-binding domain"/>
    <property type="match status" value="1"/>
</dbReference>
<keyword evidence="7" id="KW-1185">Reference proteome</keyword>
<evidence type="ECO:0000313" key="6">
    <source>
        <dbReference type="EMBL" id="NYE85491.1"/>
    </source>
</evidence>
<dbReference type="RefSeq" id="WP_179589462.1">
    <property type="nucleotide sequence ID" value="NZ_JACBYR010000002.1"/>
</dbReference>
<name>A0A7Y9IYT7_9BURK</name>
<dbReference type="PANTHER" id="PTHR30126">
    <property type="entry name" value="HTH-TYPE TRANSCRIPTIONAL REGULATOR"/>
    <property type="match status" value="1"/>
</dbReference>
<dbReference type="CDD" id="cd05466">
    <property type="entry name" value="PBP2_LTTR_substrate"/>
    <property type="match status" value="1"/>
</dbReference>
<keyword evidence="4" id="KW-0804">Transcription</keyword>
<dbReference type="EMBL" id="JACBYR010000002">
    <property type="protein sequence ID" value="NYE85491.1"/>
    <property type="molecule type" value="Genomic_DNA"/>
</dbReference>
<dbReference type="PROSITE" id="PS50931">
    <property type="entry name" value="HTH_LYSR"/>
    <property type="match status" value="1"/>
</dbReference>
<dbReference type="GO" id="GO:0000976">
    <property type="term" value="F:transcription cis-regulatory region binding"/>
    <property type="evidence" value="ECO:0007669"/>
    <property type="project" value="TreeGrafter"/>
</dbReference>
<keyword evidence="2" id="KW-0805">Transcription regulation</keyword>
<dbReference type="Pfam" id="PF03466">
    <property type="entry name" value="LysR_substrate"/>
    <property type="match status" value="1"/>
</dbReference>